<keyword evidence="8" id="KW-0449">Lipoprotein</keyword>
<dbReference type="GO" id="GO:0006612">
    <property type="term" value="P:protein targeting to membrane"/>
    <property type="evidence" value="ECO:0007669"/>
    <property type="project" value="TreeGrafter"/>
</dbReference>
<keyword evidence="5 10" id="KW-1133">Transmembrane helix</keyword>
<keyword evidence="9 10" id="KW-0012">Acyltransferase</keyword>
<evidence type="ECO:0000256" key="5">
    <source>
        <dbReference type="ARBA" id="ARBA00022989"/>
    </source>
</evidence>
<keyword evidence="3 10" id="KW-0808">Transferase</keyword>
<comment type="domain">
    <text evidence="10">The DHHC domain is required for palmitoyltransferase activity.</text>
</comment>
<sequence length="317" mass="37162">MEKNNSNLRGVFCCNKKIRAGPELQRVLITFVMTIAPQIVFYVSNALYLKKCPEHIVISSLLFMICIFLMIKLVISNPGFMLAKDISKSVENFFKESPSRSYRFQSRYASFTQQARIQHIKYCRVCNILRPFRTSHCRICGVCVEKYDHHCPWLGNCIGKYNYKDFLLFLFAILGLISYDFYVSITYLYEDVNNIKIKVVIENYGGTIFISAYSGIVRFMQLFFFISALISFHLYLVYKNITTHEYFTKAWQQPRYNPYNIGFFRNAYMICFGIKMNLSKRKAKQLEITPFIFSSIGKKDKFEVLSNNITVIQHKAD</sequence>
<proteinExistence type="inferred from homology"/>
<evidence type="ECO:0000259" key="11">
    <source>
        <dbReference type="Pfam" id="PF01529"/>
    </source>
</evidence>
<evidence type="ECO:0000256" key="8">
    <source>
        <dbReference type="ARBA" id="ARBA00023288"/>
    </source>
</evidence>
<gene>
    <name evidence="12" type="ORF">SteCoe_31323</name>
</gene>
<evidence type="ECO:0000256" key="7">
    <source>
        <dbReference type="ARBA" id="ARBA00023139"/>
    </source>
</evidence>
<comment type="catalytic activity">
    <reaction evidence="10">
        <text>L-cysteinyl-[protein] + hexadecanoyl-CoA = S-hexadecanoyl-L-cysteinyl-[protein] + CoA</text>
        <dbReference type="Rhea" id="RHEA:36683"/>
        <dbReference type="Rhea" id="RHEA-COMP:10131"/>
        <dbReference type="Rhea" id="RHEA-COMP:11032"/>
        <dbReference type="ChEBI" id="CHEBI:29950"/>
        <dbReference type="ChEBI" id="CHEBI:57287"/>
        <dbReference type="ChEBI" id="CHEBI:57379"/>
        <dbReference type="ChEBI" id="CHEBI:74151"/>
        <dbReference type="EC" id="2.3.1.225"/>
    </reaction>
</comment>
<evidence type="ECO:0000256" key="4">
    <source>
        <dbReference type="ARBA" id="ARBA00022692"/>
    </source>
</evidence>
<feature type="transmembrane region" description="Helical" evidence="10">
    <location>
        <begin position="27"/>
        <end position="49"/>
    </location>
</feature>
<dbReference type="EC" id="2.3.1.225" evidence="10"/>
<feature type="transmembrane region" description="Helical" evidence="10">
    <location>
        <begin position="219"/>
        <end position="238"/>
    </location>
</feature>
<dbReference type="Proteomes" id="UP000187209">
    <property type="component" value="Unassembled WGS sequence"/>
</dbReference>
<evidence type="ECO:0000313" key="13">
    <source>
        <dbReference type="Proteomes" id="UP000187209"/>
    </source>
</evidence>
<evidence type="ECO:0000256" key="2">
    <source>
        <dbReference type="ARBA" id="ARBA00008574"/>
    </source>
</evidence>
<name>A0A1R2B1I7_9CILI</name>
<keyword evidence="6 10" id="KW-0472">Membrane</keyword>
<dbReference type="InterPro" id="IPR001594">
    <property type="entry name" value="Palmitoyltrfase_DHHC"/>
</dbReference>
<dbReference type="GO" id="GO:0005794">
    <property type="term" value="C:Golgi apparatus"/>
    <property type="evidence" value="ECO:0007669"/>
    <property type="project" value="TreeGrafter"/>
</dbReference>
<evidence type="ECO:0000256" key="6">
    <source>
        <dbReference type="ARBA" id="ARBA00023136"/>
    </source>
</evidence>
<keyword evidence="7" id="KW-0564">Palmitate</keyword>
<dbReference type="AlphaFoldDB" id="A0A1R2B1I7"/>
<protein>
    <recommendedName>
        <fullName evidence="10">Palmitoyltransferase</fullName>
        <ecNumber evidence="10">2.3.1.225</ecNumber>
    </recommendedName>
</protein>
<comment type="subcellular location">
    <subcellularLocation>
        <location evidence="1">Endomembrane system</location>
        <topology evidence="1">Multi-pass membrane protein</topology>
    </subcellularLocation>
</comment>
<evidence type="ECO:0000256" key="10">
    <source>
        <dbReference type="RuleBase" id="RU079119"/>
    </source>
</evidence>
<comment type="similarity">
    <text evidence="2 10">Belongs to the DHHC palmitoyltransferase family.</text>
</comment>
<dbReference type="OrthoDB" id="294591at2759"/>
<evidence type="ECO:0000256" key="1">
    <source>
        <dbReference type="ARBA" id="ARBA00004127"/>
    </source>
</evidence>
<feature type="domain" description="Palmitoyltransferase DHHC" evidence="11">
    <location>
        <begin position="120"/>
        <end position="249"/>
    </location>
</feature>
<evidence type="ECO:0000256" key="3">
    <source>
        <dbReference type="ARBA" id="ARBA00022679"/>
    </source>
</evidence>
<dbReference type="GO" id="GO:0005783">
    <property type="term" value="C:endoplasmic reticulum"/>
    <property type="evidence" value="ECO:0007669"/>
    <property type="project" value="TreeGrafter"/>
</dbReference>
<dbReference type="EMBL" id="MPUH01001067">
    <property type="protein sequence ID" value="OMJ70644.1"/>
    <property type="molecule type" value="Genomic_DNA"/>
</dbReference>
<dbReference type="PANTHER" id="PTHR22883">
    <property type="entry name" value="ZINC FINGER DHHC DOMAIN CONTAINING PROTEIN"/>
    <property type="match status" value="1"/>
</dbReference>
<dbReference type="Pfam" id="PF01529">
    <property type="entry name" value="DHHC"/>
    <property type="match status" value="1"/>
</dbReference>
<dbReference type="InterPro" id="IPR039859">
    <property type="entry name" value="PFA4/ZDH16/20/ERF2-like"/>
</dbReference>
<evidence type="ECO:0000256" key="9">
    <source>
        <dbReference type="ARBA" id="ARBA00023315"/>
    </source>
</evidence>
<evidence type="ECO:0000313" key="12">
    <source>
        <dbReference type="EMBL" id="OMJ70644.1"/>
    </source>
</evidence>
<accession>A0A1R2B1I7</accession>
<comment type="caution">
    <text evidence="12">The sequence shown here is derived from an EMBL/GenBank/DDBJ whole genome shotgun (WGS) entry which is preliminary data.</text>
</comment>
<dbReference type="GO" id="GO:0019706">
    <property type="term" value="F:protein-cysteine S-palmitoyltransferase activity"/>
    <property type="evidence" value="ECO:0007669"/>
    <property type="project" value="UniProtKB-EC"/>
</dbReference>
<feature type="transmembrane region" description="Helical" evidence="10">
    <location>
        <begin position="166"/>
        <end position="189"/>
    </location>
</feature>
<keyword evidence="4 10" id="KW-0812">Transmembrane</keyword>
<keyword evidence="13" id="KW-1185">Reference proteome</keyword>
<reference evidence="12 13" key="1">
    <citation type="submission" date="2016-11" db="EMBL/GenBank/DDBJ databases">
        <title>The macronuclear genome of Stentor coeruleus: a giant cell with tiny introns.</title>
        <authorList>
            <person name="Slabodnick M."/>
            <person name="Ruby J.G."/>
            <person name="Reiff S.B."/>
            <person name="Swart E.C."/>
            <person name="Gosai S."/>
            <person name="Prabakaran S."/>
            <person name="Witkowska E."/>
            <person name="Larue G.E."/>
            <person name="Fisher S."/>
            <person name="Freeman R.M."/>
            <person name="Gunawardena J."/>
            <person name="Chu W."/>
            <person name="Stover N.A."/>
            <person name="Gregory B.D."/>
            <person name="Nowacki M."/>
            <person name="Derisi J."/>
            <person name="Roy S.W."/>
            <person name="Marshall W.F."/>
            <person name="Sood P."/>
        </authorList>
    </citation>
    <scope>NUCLEOTIDE SEQUENCE [LARGE SCALE GENOMIC DNA]</scope>
    <source>
        <strain evidence="12">WM001</strain>
    </source>
</reference>
<organism evidence="12 13">
    <name type="scientific">Stentor coeruleus</name>
    <dbReference type="NCBI Taxonomy" id="5963"/>
    <lineage>
        <taxon>Eukaryota</taxon>
        <taxon>Sar</taxon>
        <taxon>Alveolata</taxon>
        <taxon>Ciliophora</taxon>
        <taxon>Postciliodesmatophora</taxon>
        <taxon>Heterotrichea</taxon>
        <taxon>Heterotrichida</taxon>
        <taxon>Stentoridae</taxon>
        <taxon>Stentor</taxon>
    </lineage>
</organism>
<dbReference type="PANTHER" id="PTHR22883:SF301">
    <property type="entry name" value="PALMITOYLTRANSFERASE ZDHHC12"/>
    <property type="match status" value="1"/>
</dbReference>
<dbReference type="PROSITE" id="PS50216">
    <property type="entry name" value="DHHC"/>
    <property type="match status" value="1"/>
</dbReference>
<feature type="transmembrane region" description="Helical" evidence="10">
    <location>
        <begin position="55"/>
        <end position="75"/>
    </location>
</feature>